<reference evidence="1 2" key="1">
    <citation type="submission" date="2020-06" db="EMBL/GenBank/DDBJ databases">
        <title>Actinokineospora xiongansis sp. nov., isolated from soil of Baiyangdian.</title>
        <authorList>
            <person name="Zhang X."/>
        </authorList>
    </citation>
    <scope>NUCLEOTIDE SEQUENCE [LARGE SCALE GENOMIC DNA]</scope>
    <source>
        <strain evidence="1 2">HBU206404</strain>
    </source>
</reference>
<accession>A0ABR7LDT0</accession>
<protein>
    <submittedName>
        <fullName evidence="1">DUF1702 family protein</fullName>
    </submittedName>
</protein>
<evidence type="ECO:0000313" key="1">
    <source>
        <dbReference type="EMBL" id="MBC6450546.1"/>
    </source>
</evidence>
<dbReference type="InterPro" id="IPR012964">
    <property type="entry name" value="DUF1702"/>
</dbReference>
<keyword evidence="2" id="KW-1185">Reference proteome</keyword>
<gene>
    <name evidence="1" type="ORF">GPZ80_25635</name>
</gene>
<comment type="caution">
    <text evidence="1">The sequence shown here is derived from an EMBL/GenBank/DDBJ whole genome shotgun (WGS) entry which is preliminary data.</text>
</comment>
<proteinExistence type="predicted"/>
<dbReference type="RefSeq" id="WP_187223644.1">
    <property type="nucleotide sequence ID" value="NZ_JABVED010000017.1"/>
</dbReference>
<name>A0ABR7LDT0_9PSEU</name>
<sequence>MGTAWRALRRRILTPNASATLLDVRGFHKKSPAAQENLETVGRRFLEGYAYAAEAATIDDAVAKLDQIEPYYRGFAYEGAGMGYGIRDGLPLGGKHHLDDFLAGEGDKHVYMVYVGLGWAMCRLPKFAWRKAETLDPLLVGLVLDGYGFHQAYFKTKRYVEEQYVEKFDWLTSWGEGQANHGIDQGIGRALWFIGGSDGPLVASMIAKFPEHRRADLWAGTGLAATYAGGADETELLAYRDLAGDYAPMLAQASSFASEARVRAGLVIPHTRVASKVFCGMSPEDAAQLTHDARRDLPADGDVPAYEVWRQRVAGRFAAMGGVSR</sequence>
<dbReference type="Pfam" id="PF08012">
    <property type="entry name" value="DUF1702"/>
    <property type="match status" value="1"/>
</dbReference>
<dbReference type="EMBL" id="JABVED010000017">
    <property type="protein sequence ID" value="MBC6450546.1"/>
    <property type="molecule type" value="Genomic_DNA"/>
</dbReference>
<dbReference type="Proteomes" id="UP000734823">
    <property type="component" value="Unassembled WGS sequence"/>
</dbReference>
<evidence type="ECO:0000313" key="2">
    <source>
        <dbReference type="Proteomes" id="UP000734823"/>
    </source>
</evidence>
<organism evidence="1 2">
    <name type="scientific">Actinokineospora xionganensis</name>
    <dbReference type="NCBI Taxonomy" id="2684470"/>
    <lineage>
        <taxon>Bacteria</taxon>
        <taxon>Bacillati</taxon>
        <taxon>Actinomycetota</taxon>
        <taxon>Actinomycetes</taxon>
        <taxon>Pseudonocardiales</taxon>
        <taxon>Pseudonocardiaceae</taxon>
        <taxon>Actinokineospora</taxon>
    </lineage>
</organism>